<dbReference type="Proteomes" id="UP000253099">
    <property type="component" value="Unassembled WGS sequence"/>
</dbReference>
<protein>
    <submittedName>
        <fullName evidence="1">Uncharacterized protein</fullName>
    </submittedName>
</protein>
<accession>A0A366MC98</accession>
<dbReference type="AlphaFoldDB" id="A0A366MC98"/>
<sequence>MKTKIKIKSSEILFLVGNTGTVGIVKVANDQMLFIGTTEKEEIVMYLEKDDLIAVSAFGTGEKYEKAIKSMAFITREMESPIIVLPKGHPSSKRLKMVLSVGDTVRLDCDIIPGTHPEQDILCSCDSLSGLKIDKSENGVLISGEIPDYKLESFDI</sequence>
<comment type="caution">
    <text evidence="1">The sequence shown here is derived from an EMBL/GenBank/DDBJ whole genome shotgun (WGS) entry which is preliminary data.</text>
</comment>
<proteinExistence type="predicted"/>
<gene>
    <name evidence="1" type="ORF">ALNOE001_06600</name>
</gene>
<evidence type="ECO:0000313" key="2">
    <source>
        <dbReference type="Proteomes" id="UP000253099"/>
    </source>
</evidence>
<evidence type="ECO:0000313" key="1">
    <source>
        <dbReference type="EMBL" id="RBQ23868.1"/>
    </source>
</evidence>
<reference evidence="1 2" key="1">
    <citation type="submission" date="2018-06" db="EMBL/GenBank/DDBJ databases">
        <title>Genomic insight into two independent archaeal endosymbiosis events.</title>
        <authorList>
            <person name="Lind A.E."/>
            <person name="Lewis W.H."/>
            <person name="Spang A."/>
            <person name="Guy L."/>
            <person name="Embley M.T."/>
            <person name="Ettema T.J.G."/>
        </authorList>
    </citation>
    <scope>NUCLEOTIDE SEQUENCE [LARGE SCALE GENOMIC DNA]</scope>
    <source>
        <strain evidence="1">NOE</strain>
    </source>
</reference>
<dbReference type="EMBL" id="NIZT01000017">
    <property type="protein sequence ID" value="RBQ23868.1"/>
    <property type="molecule type" value="Genomic_DNA"/>
</dbReference>
<organism evidence="1 2">
    <name type="scientific">Candidatus Methanobinarius endosymbioticus</name>
    <dbReference type="NCBI Taxonomy" id="2006182"/>
    <lineage>
        <taxon>Archaea</taxon>
        <taxon>Methanobacteriati</taxon>
        <taxon>Methanobacteriota</taxon>
        <taxon>Methanomada group</taxon>
        <taxon>Methanobacteria</taxon>
        <taxon>Methanobacteriales</taxon>
        <taxon>Methanobacteriaceae</taxon>
        <taxon>Candidatus Methanobinarius</taxon>
    </lineage>
</organism>
<keyword evidence="2" id="KW-1185">Reference proteome</keyword>
<name>A0A366MC98_9EURY</name>